<organism evidence="5 6">
    <name type="scientific">Cuscuta australis</name>
    <dbReference type="NCBI Taxonomy" id="267555"/>
    <lineage>
        <taxon>Eukaryota</taxon>
        <taxon>Viridiplantae</taxon>
        <taxon>Streptophyta</taxon>
        <taxon>Embryophyta</taxon>
        <taxon>Tracheophyta</taxon>
        <taxon>Spermatophyta</taxon>
        <taxon>Magnoliopsida</taxon>
        <taxon>eudicotyledons</taxon>
        <taxon>Gunneridae</taxon>
        <taxon>Pentapetalae</taxon>
        <taxon>asterids</taxon>
        <taxon>lamiids</taxon>
        <taxon>Solanales</taxon>
        <taxon>Convolvulaceae</taxon>
        <taxon>Cuscuteae</taxon>
        <taxon>Cuscuta</taxon>
        <taxon>Cuscuta subgen. Grammica</taxon>
        <taxon>Cuscuta sect. Cleistogrammica</taxon>
    </lineage>
</organism>
<feature type="compositionally biased region" description="Low complexity" evidence="4">
    <location>
        <begin position="266"/>
        <end position="278"/>
    </location>
</feature>
<dbReference type="Proteomes" id="UP000249390">
    <property type="component" value="Unassembled WGS sequence"/>
</dbReference>
<sequence>MSSGFPGSVQDFYGVSDGISNGRSVPVNGGNVNLLQGGGGGGGGVQLPYGSQIPGILTDPVYQIAHRRSDLIGKRPLADSQQLQFLQQRQGALGFYLRNVKARNYHQTSPISPLSPVDFSAVSSISSQSNSSAMNPRYGIPVLRQLRPHLSSLPAGNVNFNGVLHSDAINPNYVSGFSSQNSPVQNRGALGPEMASVGLETEKKMMNQLHELEKQLLEDNDEEEEGNTVVSAVTNSEWSETIQSLISPTTHGPTDCPNPNLKQQISPSPTSSSTSSCASSMELPAVTCPKMAITEAATAVSEGKNEIATEILTRLSQTGNPKGTAEQRLAAYMASALRSRVSPTEYPPPVLELHSKEHDFSTQKLYEASPCFKLGFMAANLAILEGVSDPRFRKLHVVDFDIAEGGQYLHLLYALAARKTDNPPVLKITTFSDAGAGEQFQAFKAALQKQAQALGVCLNMNIVYCSIAELSREQLGVEPDEALAVNFAFKLYKLPDESVTTENLRDELLRRVKALSPEVVTVVEQELNGNTAPFAARVNEACGYYGALFDSLEAILPRDSAVRGTIEEGLGRKMANSVACEGRDRVERCEVAGKWGARLSMAGFNSRPMSQHVSDSLRAKLNTGTRGNPGFTVSEQPGGGIGFGWMGRILAVASAWR</sequence>
<name>A0A328E414_9ASTE</name>
<feature type="short sequence motif" description="VHIID" evidence="3">
    <location>
        <begin position="395"/>
        <end position="399"/>
    </location>
</feature>
<evidence type="ECO:0000313" key="5">
    <source>
        <dbReference type="EMBL" id="RAL51428.1"/>
    </source>
</evidence>
<feature type="region of interest" description="SAW" evidence="3">
    <location>
        <begin position="579"/>
        <end position="657"/>
    </location>
</feature>
<evidence type="ECO:0000256" key="3">
    <source>
        <dbReference type="PROSITE-ProRule" id="PRU01191"/>
    </source>
</evidence>
<keyword evidence="6" id="KW-1185">Reference proteome</keyword>
<dbReference type="PROSITE" id="PS50985">
    <property type="entry name" value="GRAS"/>
    <property type="match status" value="1"/>
</dbReference>
<comment type="similarity">
    <text evidence="3">Belongs to the GRAS family.</text>
</comment>
<dbReference type="InterPro" id="IPR005202">
    <property type="entry name" value="TF_GRAS"/>
</dbReference>
<accession>A0A328E414</accession>
<dbReference type="PANTHER" id="PTHR31636">
    <property type="entry name" value="OSJNBA0084A10.13 PROTEIN-RELATED"/>
    <property type="match status" value="1"/>
</dbReference>
<protein>
    <submittedName>
        <fullName evidence="5">Uncharacterized protein</fullName>
    </submittedName>
</protein>
<evidence type="ECO:0000256" key="1">
    <source>
        <dbReference type="ARBA" id="ARBA00023015"/>
    </source>
</evidence>
<dbReference type="Pfam" id="PF03514">
    <property type="entry name" value="GRAS"/>
    <property type="match status" value="1"/>
</dbReference>
<keyword evidence="2" id="KW-0804">Transcription</keyword>
<dbReference type="EMBL" id="NQVE01000050">
    <property type="protein sequence ID" value="RAL51428.1"/>
    <property type="molecule type" value="Genomic_DNA"/>
</dbReference>
<comment type="caution">
    <text evidence="5">The sequence shown here is derived from an EMBL/GenBank/DDBJ whole genome shotgun (WGS) entry which is preliminary data.</text>
</comment>
<comment type="caution">
    <text evidence="3">Lacks conserved residue(s) required for the propagation of feature annotation.</text>
</comment>
<reference evidence="5 6" key="1">
    <citation type="submission" date="2018-06" db="EMBL/GenBank/DDBJ databases">
        <title>The Genome of Cuscuta australis (Dodder) Provides Insight into the Evolution of Plant Parasitism.</title>
        <authorList>
            <person name="Liu H."/>
        </authorList>
    </citation>
    <scope>NUCLEOTIDE SEQUENCE [LARGE SCALE GENOMIC DNA]</scope>
    <source>
        <strain evidence="6">cv. Yunnan</strain>
        <tissue evidence="5">Vines</tissue>
    </source>
</reference>
<evidence type="ECO:0000256" key="2">
    <source>
        <dbReference type="ARBA" id="ARBA00023163"/>
    </source>
</evidence>
<gene>
    <name evidence="5" type="ORF">DM860_010930</name>
</gene>
<feature type="region of interest" description="Disordered" evidence="4">
    <location>
        <begin position="247"/>
        <end position="278"/>
    </location>
</feature>
<proteinExistence type="inferred from homology"/>
<dbReference type="AlphaFoldDB" id="A0A328E414"/>
<feature type="region of interest" description="Leucine repeat II (LRII)" evidence="3">
    <location>
        <begin position="442"/>
        <end position="474"/>
    </location>
</feature>
<evidence type="ECO:0000256" key="4">
    <source>
        <dbReference type="SAM" id="MobiDB-lite"/>
    </source>
</evidence>
<keyword evidence="1" id="KW-0805">Transcription regulation</keyword>
<evidence type="ECO:0000313" key="6">
    <source>
        <dbReference type="Proteomes" id="UP000249390"/>
    </source>
</evidence>